<keyword evidence="2" id="KW-0677">Repeat</keyword>
<evidence type="ECO:0000256" key="6">
    <source>
        <dbReference type="ARBA" id="ARBA00069073"/>
    </source>
</evidence>
<dbReference type="Pfam" id="PF12848">
    <property type="entry name" value="ABC_tran_Xtn"/>
    <property type="match status" value="1"/>
</dbReference>
<dbReference type="Pfam" id="PF00005">
    <property type="entry name" value="ABC_tran"/>
    <property type="match status" value="2"/>
</dbReference>
<dbReference type="InterPro" id="IPR003593">
    <property type="entry name" value="AAA+_ATPase"/>
</dbReference>
<dbReference type="PROSITE" id="PS50893">
    <property type="entry name" value="ABC_TRANSPORTER_2"/>
    <property type="match status" value="2"/>
</dbReference>
<dbReference type="STRING" id="1008459.TASI_0813"/>
<accession>G4QB42</accession>
<proteinExistence type="inferred from homology"/>
<feature type="coiled-coil region" evidence="7">
    <location>
        <begin position="238"/>
        <end position="268"/>
    </location>
</feature>
<dbReference type="FunFam" id="3.40.50.300:FF:002053">
    <property type="entry name" value="ABC transporter ATP-binding protein"/>
    <property type="match status" value="1"/>
</dbReference>
<keyword evidence="1" id="KW-0472">Membrane</keyword>
<evidence type="ECO:0000256" key="7">
    <source>
        <dbReference type="SAM" id="Coils"/>
    </source>
</evidence>
<evidence type="ECO:0000256" key="4">
    <source>
        <dbReference type="ARBA" id="ARBA00022840"/>
    </source>
</evidence>
<evidence type="ECO:0000256" key="2">
    <source>
        <dbReference type="ARBA" id="ARBA00022737"/>
    </source>
</evidence>
<dbReference type="InterPro" id="IPR003439">
    <property type="entry name" value="ABC_transporter-like_ATP-bd"/>
</dbReference>
<dbReference type="PROSITE" id="PS00211">
    <property type="entry name" value="ABC_TRANSPORTER_1"/>
    <property type="match status" value="2"/>
</dbReference>
<keyword evidence="1" id="KW-1003">Cell membrane</keyword>
<dbReference type="RefSeq" id="WP_014111479.1">
    <property type="nucleotide sequence ID" value="NC_016043.1"/>
</dbReference>
<dbReference type="GO" id="GO:0005524">
    <property type="term" value="F:ATP binding"/>
    <property type="evidence" value="ECO:0007669"/>
    <property type="project" value="UniProtKB-KW"/>
</dbReference>
<dbReference type="InterPro" id="IPR032781">
    <property type="entry name" value="ABC_tran_Xtn"/>
</dbReference>
<dbReference type="GO" id="GO:0016887">
    <property type="term" value="F:ATP hydrolysis activity"/>
    <property type="evidence" value="ECO:0007669"/>
    <property type="project" value="InterPro"/>
</dbReference>
<sequence length="637" mass="70675">MIQASNLSLRRSTKLLLENTSFTINPEERVGILGRNGAGKSSLFALLLGQIDQDSGDIAIPKNWRIAHVKQDILVGKQSATEFVIDGDVNLRSLQAQLKATDPNDGVRLSELELALDEAGQYTAQSRAEQLLAGLGFHQSEWTKAIEEFSGGWQMRLALARALMMPSDLLLLDEPTNHLDLDAMLWLEQWIKSYDGTVIAISHDIDFLNSIAQVILSFENGKLIRYRGNYDQYVVQRAEKQKQLASAIERQKRESEKLQSFIDRFKAKATKAKQAQSRVKALARMQKLAPLQLEGAVHITLPNNTNMPDPLLILENASAGYGETCVLHDINLMLRGGDRIGILGANGAGKSTLVKSLVEELPLLGGKLTSSKGVKIGYFAQHQLDMLDDSASPLLHMQRIAGASASEQVLRNYLGQFAFSGDMVNESIANFSGGERARLALALVVWQKPNLLVLDEPSNHLDITTREALAAALAEFEGSMLLVSHDRQLLKTSVDKFWIVFDGNVSEFDGDLSDYATWLQDKSQSISKESSSTASAEVDKKTQKRLEAEERQRRSRLKKPLESKAAELEACISSLQAEIAKYDQLIASESFYEESNRTLRIKTLEDHASATKKLEESENKWIEILGQLEEIEKGLIS</sequence>
<feature type="domain" description="ABC transporter" evidence="9">
    <location>
        <begin position="312"/>
        <end position="527"/>
    </location>
</feature>
<dbReference type="Gene3D" id="3.40.50.300">
    <property type="entry name" value="P-loop containing nucleotide triphosphate hydrolases"/>
    <property type="match status" value="2"/>
</dbReference>
<dbReference type="CDD" id="cd03221">
    <property type="entry name" value="ABCF_EF-3"/>
    <property type="match status" value="2"/>
</dbReference>
<feature type="domain" description="ABC transporter" evidence="9">
    <location>
        <begin position="2"/>
        <end position="245"/>
    </location>
</feature>
<protein>
    <recommendedName>
        <fullName evidence="6">Probable ATP-binding protein YheS</fullName>
    </recommendedName>
</protein>
<dbReference type="InterPro" id="IPR050611">
    <property type="entry name" value="ABCF"/>
</dbReference>
<evidence type="ECO:0000256" key="3">
    <source>
        <dbReference type="ARBA" id="ARBA00022741"/>
    </source>
</evidence>
<keyword evidence="7" id="KW-0175">Coiled coil</keyword>
<keyword evidence="11" id="KW-1185">Reference proteome</keyword>
<evidence type="ECO:0000313" key="11">
    <source>
        <dbReference type="Proteomes" id="UP000009284"/>
    </source>
</evidence>
<evidence type="ECO:0000259" key="9">
    <source>
        <dbReference type="PROSITE" id="PS50893"/>
    </source>
</evidence>
<dbReference type="EMBL" id="CP003059">
    <property type="protein sequence ID" value="AEP36583.1"/>
    <property type="molecule type" value="Genomic_DNA"/>
</dbReference>
<dbReference type="HOGENOM" id="CLU_000604_36_0_4"/>
<reference key="1">
    <citation type="submission" date="2011-09" db="EMBL/GenBank/DDBJ databases">
        <title>Genomic characterization of the Taylorella genus.</title>
        <authorList>
            <person name="Hebert L."/>
            <person name="Moumen B."/>
            <person name="Pons N."/>
            <person name="Duquesne F."/>
            <person name="Breuil M.-F."/>
            <person name="Goux D."/>
            <person name="Batto J.-M."/>
            <person name="Renault P."/>
            <person name="Laugier C."/>
            <person name="Petry S."/>
        </authorList>
    </citation>
    <scope>NUCLEOTIDE SEQUENCE</scope>
    <source>
        <strain>MCE3</strain>
    </source>
</reference>
<dbReference type="PANTHER" id="PTHR19211:SF14">
    <property type="entry name" value="ATP-BINDING CASSETTE SUB-FAMILY F MEMBER 1"/>
    <property type="match status" value="1"/>
</dbReference>
<dbReference type="SUPFAM" id="SSF52540">
    <property type="entry name" value="P-loop containing nucleoside triphosphate hydrolases"/>
    <property type="match status" value="2"/>
</dbReference>
<dbReference type="PANTHER" id="PTHR19211">
    <property type="entry name" value="ATP-BINDING TRANSPORT PROTEIN-RELATED"/>
    <property type="match status" value="1"/>
</dbReference>
<comment type="similarity">
    <text evidence="5">Belongs to the ABC transporter superfamily. ABCF family. YheS subfamily.</text>
</comment>
<dbReference type="SMART" id="SM00382">
    <property type="entry name" value="AAA"/>
    <property type="match status" value="2"/>
</dbReference>
<dbReference type="InterPro" id="IPR017871">
    <property type="entry name" value="ABC_transporter-like_CS"/>
</dbReference>
<evidence type="ECO:0000256" key="1">
    <source>
        <dbReference type="ARBA" id="ARBA00022475"/>
    </source>
</evidence>
<dbReference type="AlphaFoldDB" id="G4QB42"/>
<keyword evidence="3" id="KW-0547">Nucleotide-binding</keyword>
<feature type="compositionally biased region" description="Basic and acidic residues" evidence="8">
    <location>
        <begin position="537"/>
        <end position="552"/>
    </location>
</feature>
<reference evidence="10 11" key="2">
    <citation type="journal article" date="2012" name="PLoS ONE">
        <title>Genomic characterization of the taylorella genus.</title>
        <authorList>
            <person name="Hebert L."/>
            <person name="Moumen B."/>
            <person name="Pons N."/>
            <person name="Duquesne F."/>
            <person name="Breuil M.F."/>
            <person name="Goux D."/>
            <person name="Batto J.M."/>
            <person name="Laugier C."/>
            <person name="Renault P."/>
            <person name="Petry S."/>
        </authorList>
    </citation>
    <scope>NUCLEOTIDE SEQUENCE [LARGE SCALE GENOMIC DNA]</scope>
    <source>
        <strain evidence="10 11">MCE3</strain>
    </source>
</reference>
<evidence type="ECO:0000313" key="10">
    <source>
        <dbReference type="EMBL" id="AEP36583.1"/>
    </source>
</evidence>
<dbReference type="FunFam" id="3.40.50.300:FF:000011">
    <property type="entry name" value="Putative ABC transporter ATP-binding component"/>
    <property type="match status" value="1"/>
</dbReference>
<gene>
    <name evidence="10" type="ordered locus">TASI_0813</name>
</gene>
<organism evidence="10 11">
    <name type="scientific">Taylorella asinigenitalis (strain MCE3)</name>
    <dbReference type="NCBI Taxonomy" id="1008459"/>
    <lineage>
        <taxon>Bacteria</taxon>
        <taxon>Pseudomonadati</taxon>
        <taxon>Pseudomonadota</taxon>
        <taxon>Betaproteobacteria</taxon>
        <taxon>Burkholderiales</taxon>
        <taxon>Alcaligenaceae</taxon>
        <taxon>Taylorella</taxon>
    </lineage>
</organism>
<dbReference type="OrthoDB" id="9762051at2"/>
<dbReference type="eggNOG" id="COG0488">
    <property type="taxonomic scope" value="Bacteria"/>
</dbReference>
<evidence type="ECO:0000256" key="5">
    <source>
        <dbReference type="ARBA" id="ARBA00061571"/>
    </source>
</evidence>
<dbReference type="KEGG" id="tas:TASI_0813"/>
<dbReference type="Proteomes" id="UP000009284">
    <property type="component" value="Chromosome"/>
</dbReference>
<keyword evidence="4 10" id="KW-0067">ATP-binding</keyword>
<feature type="region of interest" description="Disordered" evidence="8">
    <location>
        <begin position="529"/>
        <end position="559"/>
    </location>
</feature>
<dbReference type="InterPro" id="IPR027417">
    <property type="entry name" value="P-loop_NTPase"/>
</dbReference>
<name>G4QB42_TAYAM</name>
<evidence type="ECO:0000256" key="8">
    <source>
        <dbReference type="SAM" id="MobiDB-lite"/>
    </source>
</evidence>